<keyword evidence="1 4" id="KW-0489">Methyltransferase</keyword>
<evidence type="ECO:0000313" key="6">
    <source>
        <dbReference type="EMBL" id="SJZ73591.1"/>
    </source>
</evidence>
<dbReference type="STRING" id="118967.SAMN02745191_1458"/>
<keyword evidence="2 4" id="KW-0808">Transferase</keyword>
<dbReference type="SUPFAM" id="SSF53335">
    <property type="entry name" value="S-adenosyl-L-methionine-dependent methyltransferases"/>
    <property type="match status" value="1"/>
</dbReference>
<dbReference type="GO" id="GO:0070475">
    <property type="term" value="P:rRNA base methylation"/>
    <property type="evidence" value="ECO:0007669"/>
    <property type="project" value="TreeGrafter"/>
</dbReference>
<dbReference type="InterPro" id="IPR030390">
    <property type="entry name" value="MeTrfase_TrmA_AS"/>
</dbReference>
<evidence type="ECO:0000256" key="3">
    <source>
        <dbReference type="ARBA" id="ARBA00022691"/>
    </source>
</evidence>
<feature type="binding site" evidence="4">
    <location>
        <position position="260"/>
    </location>
    <ligand>
        <name>S-adenosyl-L-methionine</name>
        <dbReference type="ChEBI" id="CHEBI:59789"/>
    </ligand>
</feature>
<evidence type="ECO:0000313" key="7">
    <source>
        <dbReference type="Proteomes" id="UP000243297"/>
    </source>
</evidence>
<dbReference type="InterPro" id="IPR029063">
    <property type="entry name" value="SAM-dependent_MTases_sf"/>
</dbReference>
<dbReference type="Proteomes" id="UP000243297">
    <property type="component" value="Unassembled WGS sequence"/>
</dbReference>
<comment type="similarity">
    <text evidence="4">Belongs to the class I-like SAM-binding methyltransferase superfamily. RNA M5U methyltransferase family.</text>
</comment>
<dbReference type="GO" id="GO:0070041">
    <property type="term" value="F:rRNA (uridine-C5-)-methyltransferase activity"/>
    <property type="evidence" value="ECO:0007669"/>
    <property type="project" value="TreeGrafter"/>
</dbReference>
<proteinExistence type="inferred from homology"/>
<dbReference type="NCBIfam" id="TIGR00479">
    <property type="entry name" value="rumA"/>
    <property type="match status" value="1"/>
</dbReference>
<keyword evidence="7" id="KW-1185">Reference proteome</keyword>
<dbReference type="Gene3D" id="3.40.50.150">
    <property type="entry name" value="Vaccinia Virus protein VP39"/>
    <property type="match status" value="1"/>
</dbReference>
<reference evidence="7" key="1">
    <citation type="submission" date="2017-02" db="EMBL/GenBank/DDBJ databases">
        <authorList>
            <person name="Varghese N."/>
            <person name="Submissions S."/>
        </authorList>
    </citation>
    <scope>NUCLEOTIDE SEQUENCE [LARGE SCALE GENOMIC DNA]</scope>
    <source>
        <strain evidence="7">ATCC 25662</strain>
    </source>
</reference>
<evidence type="ECO:0000256" key="4">
    <source>
        <dbReference type="PROSITE-ProRule" id="PRU01024"/>
    </source>
</evidence>
<evidence type="ECO:0000256" key="1">
    <source>
        <dbReference type="ARBA" id="ARBA00022603"/>
    </source>
</evidence>
<dbReference type="InterPro" id="IPR010280">
    <property type="entry name" value="U5_MeTrfase_fam"/>
</dbReference>
<dbReference type="EMBL" id="FUWY01000004">
    <property type="protein sequence ID" value="SJZ73591.1"/>
    <property type="molecule type" value="Genomic_DNA"/>
</dbReference>
<dbReference type="AlphaFoldDB" id="A0A1T4N380"/>
<name>A0A1T4N380_9FIRM</name>
<dbReference type="OrthoDB" id="9804590at2"/>
<feature type="binding site" evidence="4">
    <location>
        <position position="239"/>
    </location>
    <ligand>
        <name>S-adenosyl-L-methionine</name>
        <dbReference type="ChEBI" id="CHEBI:59789"/>
    </ligand>
</feature>
<dbReference type="FunFam" id="3.40.50.150:FF:000009">
    <property type="entry name" value="23S rRNA (Uracil(1939)-C(5))-methyltransferase RlmD"/>
    <property type="match status" value="1"/>
</dbReference>
<gene>
    <name evidence="6" type="ORF">SAMN02745191_1458</name>
</gene>
<accession>A0A1T4N380</accession>
<keyword evidence="3 4" id="KW-0949">S-adenosyl-L-methionine</keyword>
<evidence type="ECO:0000256" key="5">
    <source>
        <dbReference type="PROSITE-ProRule" id="PRU10015"/>
    </source>
</evidence>
<dbReference type="Pfam" id="PF05958">
    <property type="entry name" value="tRNA_U5-meth_tr"/>
    <property type="match status" value="1"/>
</dbReference>
<dbReference type="PROSITE" id="PS01230">
    <property type="entry name" value="TRMA_1"/>
    <property type="match status" value="1"/>
</dbReference>
<feature type="binding site" evidence="4">
    <location>
        <position position="210"/>
    </location>
    <ligand>
        <name>S-adenosyl-L-methionine</name>
        <dbReference type="ChEBI" id="CHEBI:59789"/>
    </ligand>
</feature>
<dbReference type="RefSeq" id="WP_078711862.1">
    <property type="nucleotide sequence ID" value="NZ_FUWY01000004.1"/>
</dbReference>
<dbReference type="CDD" id="cd02440">
    <property type="entry name" value="AdoMet_MTases"/>
    <property type="match status" value="1"/>
</dbReference>
<protein>
    <submittedName>
        <fullName evidence="6">23S rRNA (Uracil1939-C5)-methyltransferase</fullName>
    </submittedName>
</protein>
<dbReference type="PANTHER" id="PTHR11061">
    <property type="entry name" value="RNA M5U METHYLTRANSFERASE"/>
    <property type="match status" value="1"/>
</dbReference>
<feature type="active site" description="Nucleophile" evidence="4">
    <location>
        <position position="335"/>
    </location>
</feature>
<dbReference type="PROSITE" id="PS51687">
    <property type="entry name" value="SAM_MT_RNA_M5U"/>
    <property type="match status" value="1"/>
</dbReference>
<dbReference type="Gene3D" id="2.40.50.1070">
    <property type="match status" value="1"/>
</dbReference>
<dbReference type="PANTHER" id="PTHR11061:SF30">
    <property type="entry name" value="TRNA (URACIL(54)-C(5))-METHYLTRANSFERASE"/>
    <property type="match status" value="1"/>
</dbReference>
<feature type="active site" evidence="5">
    <location>
        <position position="335"/>
    </location>
</feature>
<dbReference type="FunFam" id="2.40.50.1070:FF:000003">
    <property type="entry name" value="23S rRNA (Uracil-5-)-methyltransferase RumA"/>
    <property type="match status" value="1"/>
</dbReference>
<organism evidence="6 7">
    <name type="scientific">Anaerorhabdus furcosa</name>
    <dbReference type="NCBI Taxonomy" id="118967"/>
    <lineage>
        <taxon>Bacteria</taxon>
        <taxon>Bacillati</taxon>
        <taxon>Bacillota</taxon>
        <taxon>Erysipelotrichia</taxon>
        <taxon>Erysipelotrichales</taxon>
        <taxon>Erysipelotrichaceae</taxon>
        <taxon>Anaerorhabdus</taxon>
    </lineage>
</organism>
<evidence type="ECO:0000256" key="2">
    <source>
        <dbReference type="ARBA" id="ARBA00022679"/>
    </source>
</evidence>
<sequence length="378" mass="43016">MKICTYAKKCGGCQYQGIEYVKQLENKQEKIKSLFKPHTVLPIIGMDNPYYYRHKVFATFSLSKTKKVTCGIYEENSHRIVPIEDCLIQNEKANDILKSICEIASKLRIQPFNEDRGTGVLRHAYLRVGYHTNQILLVFVLGQQVFPGSKEFMKLLRQKHPEITTICTQVNARRTSVVLGEKEKILFGKGYIEDVLCGVKFQISSKSFYQVNPEQTEKLYSKAIELANINKNDIVLDAYCGIGTISLIVANSAKEVVGVELNKVAIKDAMINAKLNQIKNAKFYAEDVSYFMRDYVQEMKDVDVAIIDPPRSGSDENFLTLLASLKAKTIVYVSCNPITQVRDIKVLEKRGYVISTIQPVDMFPFTEHIENIVLMVRK</sequence>
<feature type="binding site" evidence="4">
    <location>
        <position position="308"/>
    </location>
    <ligand>
        <name>S-adenosyl-L-methionine</name>
        <dbReference type="ChEBI" id="CHEBI:59789"/>
    </ligand>
</feature>